<organism evidence="1 2">
    <name type="scientific">Candidatus Yanofskybacteria bacterium RIFOXYD1_FULL_42_10</name>
    <dbReference type="NCBI Taxonomy" id="1802718"/>
    <lineage>
        <taxon>Bacteria</taxon>
        <taxon>Candidatus Yanofskyibacteriota</taxon>
    </lineage>
</organism>
<evidence type="ECO:0000313" key="2">
    <source>
        <dbReference type="Proteomes" id="UP000178043"/>
    </source>
</evidence>
<dbReference type="EMBL" id="MGLG01000017">
    <property type="protein sequence ID" value="OGN41366.1"/>
    <property type="molecule type" value="Genomic_DNA"/>
</dbReference>
<accession>A0A1F8HWS1</accession>
<evidence type="ECO:0000313" key="1">
    <source>
        <dbReference type="EMBL" id="OGN41366.1"/>
    </source>
</evidence>
<reference evidence="1 2" key="1">
    <citation type="journal article" date="2016" name="Nat. Commun.">
        <title>Thousands of microbial genomes shed light on interconnected biogeochemical processes in an aquifer system.</title>
        <authorList>
            <person name="Anantharaman K."/>
            <person name="Brown C.T."/>
            <person name="Hug L.A."/>
            <person name="Sharon I."/>
            <person name="Castelle C.J."/>
            <person name="Probst A.J."/>
            <person name="Thomas B.C."/>
            <person name="Singh A."/>
            <person name="Wilkins M.J."/>
            <person name="Karaoz U."/>
            <person name="Brodie E.L."/>
            <person name="Williams K.H."/>
            <person name="Hubbard S.S."/>
            <person name="Banfield J.F."/>
        </authorList>
    </citation>
    <scope>NUCLEOTIDE SEQUENCE [LARGE SCALE GENOMIC DNA]</scope>
</reference>
<dbReference type="AlphaFoldDB" id="A0A1F8HWS1"/>
<proteinExistence type="predicted"/>
<protein>
    <submittedName>
        <fullName evidence="1">Uncharacterized protein</fullName>
    </submittedName>
</protein>
<comment type="caution">
    <text evidence="1">The sequence shown here is derived from an EMBL/GenBank/DDBJ whole genome shotgun (WGS) entry which is preliminary data.</text>
</comment>
<dbReference type="Proteomes" id="UP000178043">
    <property type="component" value="Unassembled WGS sequence"/>
</dbReference>
<sequence>MNLETTQKLLKLRDFLQTVSQISFSFTTLNRQYPINTLSELDSEGLVRAYSDLIKKTKELSNEFEHEHENNVL</sequence>
<name>A0A1F8HWS1_9BACT</name>
<gene>
    <name evidence="1" type="ORF">A2606_01215</name>
</gene>